<name>A0A172WP00_STUST</name>
<dbReference type="RefSeq" id="WP_064481095.1">
    <property type="nucleotide sequence ID" value="NZ_CP015641.1"/>
</dbReference>
<evidence type="ECO:0000313" key="1">
    <source>
        <dbReference type="EMBL" id="ANF25035.1"/>
    </source>
</evidence>
<dbReference type="EMBL" id="CP015641">
    <property type="protein sequence ID" value="ANF25035.1"/>
    <property type="molecule type" value="Genomic_DNA"/>
</dbReference>
<sequence>MKRIQWPEISDVEPHINLMVAFDSGQGMQAWGACISLGTAKALYYGLGTDALKDHAFVEALQWLSTQLGTPLSELELPVAGILTTLHGFFLGGCANDLSAYSRHGRFCETAFGDLHRVSLEWLEAGTGEPFSMMFCW</sequence>
<accession>A0A172WP00</accession>
<protein>
    <submittedName>
        <fullName evidence="1">Uncharacterized protein</fullName>
    </submittedName>
</protein>
<organism evidence="1 2">
    <name type="scientific">Stutzerimonas stutzeri</name>
    <name type="common">Pseudomonas stutzeri</name>
    <dbReference type="NCBI Taxonomy" id="316"/>
    <lineage>
        <taxon>Bacteria</taxon>
        <taxon>Pseudomonadati</taxon>
        <taxon>Pseudomonadota</taxon>
        <taxon>Gammaproteobacteria</taxon>
        <taxon>Pseudomonadales</taxon>
        <taxon>Pseudomonadaceae</taxon>
        <taxon>Stutzerimonas</taxon>
    </lineage>
</organism>
<reference evidence="1 2" key="1">
    <citation type="submission" date="2016-05" db="EMBL/GenBank/DDBJ databases">
        <title>Genome sequence of Pseudomonas stutzeri 273 and identification of the exopolysaccharide biosynthesis locus.</title>
        <authorList>
            <person name="Wu S."/>
            <person name="Sun C."/>
        </authorList>
    </citation>
    <scope>NUCLEOTIDE SEQUENCE [LARGE SCALE GENOMIC DNA]</scope>
    <source>
        <strain evidence="1 2">273</strain>
    </source>
</reference>
<dbReference type="AlphaFoldDB" id="A0A172WP00"/>
<dbReference type="PROSITE" id="PS51257">
    <property type="entry name" value="PROKAR_LIPOPROTEIN"/>
    <property type="match status" value="1"/>
</dbReference>
<dbReference type="Proteomes" id="UP000077787">
    <property type="component" value="Chromosome"/>
</dbReference>
<gene>
    <name evidence="1" type="ORF">PS273GM_07640</name>
</gene>
<evidence type="ECO:0000313" key="2">
    <source>
        <dbReference type="Proteomes" id="UP000077787"/>
    </source>
</evidence>
<proteinExistence type="predicted"/>